<dbReference type="InterPro" id="IPR011990">
    <property type="entry name" value="TPR-like_helical_dom_sf"/>
</dbReference>
<evidence type="ECO:0000313" key="15">
    <source>
        <dbReference type="WBParaSite" id="Pan_g15918.t1"/>
    </source>
</evidence>
<comment type="subcellular location">
    <subcellularLocation>
        <location evidence="2">Cytoplasmic vesicle</location>
        <location evidence="2">COPI-coated vesicle membrane</location>
        <topology evidence="2">Peripheral membrane protein</topology>
        <orientation evidence="2">Cytoplasmic side</orientation>
    </subcellularLocation>
    <subcellularLocation>
        <location evidence="1">Golgi apparatus membrane</location>
        <topology evidence="1">Peripheral membrane protein</topology>
        <orientation evidence="1">Cytoplasmic side</orientation>
    </subcellularLocation>
</comment>
<evidence type="ECO:0000256" key="13">
    <source>
        <dbReference type="PIRNR" id="PIRNR016478"/>
    </source>
</evidence>
<dbReference type="GO" id="GO:0006891">
    <property type="term" value="P:intra-Golgi vesicle-mediated transport"/>
    <property type="evidence" value="ECO:0007669"/>
    <property type="project" value="TreeGrafter"/>
</dbReference>
<dbReference type="GO" id="GO:0005198">
    <property type="term" value="F:structural molecule activity"/>
    <property type="evidence" value="ECO:0007669"/>
    <property type="project" value="UniProtKB-UniRule"/>
</dbReference>
<keyword evidence="12 13" id="KW-0968">Cytoplasmic vesicle</keyword>
<dbReference type="Pfam" id="PF04733">
    <property type="entry name" value="Coatomer_E"/>
    <property type="match status" value="1"/>
</dbReference>
<reference evidence="15" key="2">
    <citation type="submission" date="2020-10" db="UniProtKB">
        <authorList>
            <consortium name="WormBaseParasite"/>
        </authorList>
    </citation>
    <scope>IDENTIFICATION</scope>
</reference>
<dbReference type="GO" id="GO:0015031">
    <property type="term" value="P:protein transport"/>
    <property type="evidence" value="ECO:0007669"/>
    <property type="project" value="UniProtKB-UniRule"/>
</dbReference>
<keyword evidence="11 13" id="KW-0472">Membrane</keyword>
<keyword evidence="14" id="KW-1185">Reference proteome</keyword>
<dbReference type="WBParaSite" id="Pan_g15918.t1">
    <property type="protein sequence ID" value="Pan_g15918.t1"/>
    <property type="gene ID" value="Pan_g15918"/>
</dbReference>
<keyword evidence="8 13" id="KW-0931">ER-Golgi transport</keyword>
<evidence type="ECO:0000256" key="2">
    <source>
        <dbReference type="ARBA" id="ARBA00004347"/>
    </source>
</evidence>
<accession>A0A7E4V379</accession>
<protein>
    <recommendedName>
        <fullName evidence="5 13">Coatomer subunit epsilon</fullName>
    </recommendedName>
</protein>
<dbReference type="GO" id="GO:0006890">
    <property type="term" value="P:retrograde vesicle-mediated transport, Golgi to endoplasmic reticulum"/>
    <property type="evidence" value="ECO:0007669"/>
    <property type="project" value="UniProtKB-UniRule"/>
</dbReference>
<evidence type="ECO:0000256" key="7">
    <source>
        <dbReference type="ARBA" id="ARBA00022490"/>
    </source>
</evidence>
<keyword evidence="10 13" id="KW-0333">Golgi apparatus</keyword>
<keyword evidence="7 13" id="KW-0963">Cytoplasm</keyword>
<dbReference type="GO" id="GO:0006888">
    <property type="term" value="P:endoplasmic reticulum to Golgi vesicle-mediated transport"/>
    <property type="evidence" value="ECO:0007669"/>
    <property type="project" value="TreeGrafter"/>
</dbReference>
<evidence type="ECO:0000256" key="12">
    <source>
        <dbReference type="ARBA" id="ARBA00023329"/>
    </source>
</evidence>
<name>A0A7E4V379_PANRE</name>
<evidence type="ECO:0000256" key="6">
    <source>
        <dbReference type="ARBA" id="ARBA00022448"/>
    </source>
</evidence>
<evidence type="ECO:0000256" key="3">
    <source>
        <dbReference type="ARBA" id="ARBA00008827"/>
    </source>
</evidence>
<reference evidence="14" key="1">
    <citation type="journal article" date="2013" name="Genetics">
        <title>The draft genome and transcriptome of Panagrellus redivivus are shaped by the harsh demands of a free-living lifestyle.</title>
        <authorList>
            <person name="Srinivasan J."/>
            <person name="Dillman A.R."/>
            <person name="Macchietto M.G."/>
            <person name="Heikkinen L."/>
            <person name="Lakso M."/>
            <person name="Fracchia K.M."/>
            <person name="Antoshechkin I."/>
            <person name="Mortazavi A."/>
            <person name="Wong G."/>
            <person name="Sternberg P.W."/>
        </authorList>
    </citation>
    <scope>NUCLEOTIDE SEQUENCE [LARGE SCALE GENOMIC DNA]</scope>
    <source>
        <strain evidence="14">MT8872</strain>
    </source>
</reference>
<evidence type="ECO:0000256" key="1">
    <source>
        <dbReference type="ARBA" id="ARBA00004255"/>
    </source>
</evidence>
<dbReference type="SUPFAM" id="SSF48452">
    <property type="entry name" value="TPR-like"/>
    <property type="match status" value="1"/>
</dbReference>
<comment type="subunit">
    <text evidence="4">Oligomeric complex that consists of at least the alpha, beta, beta', gamma, delta, epsilon and zeta subunits.</text>
</comment>
<comment type="function">
    <text evidence="13">The coatomer is a cytosolic protein complex that binds to dilysine motifs and reversibly associates with Golgi non-clathrin-coated vesicles, which further mediate biosynthetic protein transport from the ER, via the Golgi up to the trans Golgi network. The coatomer complex is required for budding from Golgi membranes, and is essential for the retrograde Golgi-to-ER transport of dilysine-tagged proteins.</text>
</comment>
<dbReference type="GO" id="GO:0000139">
    <property type="term" value="C:Golgi membrane"/>
    <property type="evidence" value="ECO:0007669"/>
    <property type="project" value="UniProtKB-SubCell"/>
</dbReference>
<evidence type="ECO:0000256" key="4">
    <source>
        <dbReference type="ARBA" id="ARBA00011775"/>
    </source>
</evidence>
<evidence type="ECO:0000313" key="14">
    <source>
        <dbReference type="Proteomes" id="UP000492821"/>
    </source>
</evidence>
<sequence length="294" mass="32939">MAAIDQLFDIRNSYYLGAYQQAINDAQNARVKTESETTERDAFLYRSYIALGKTSIPLKEIDANTSNVALRAVRRFADYTANPGKRAKITADVEAEVAAGIDPDDVNLLLAADILVRHNNIDDALRALHLSESLEVRASTIQCLLKLDRVDLAIREWKKMQEVNEDATITQLALAWVNMGAGKEKLQEAFYIYQEMIDKYGATAYLQVSQASSLIQQGKYAEAEKLLQDAQQRSPSDPDVLVNLLVVSTYLGKAPEVVSRYINQLKDEHQDHPWVLDFIANEKAFDRAAQETVA</sequence>
<evidence type="ECO:0000256" key="11">
    <source>
        <dbReference type="ARBA" id="ARBA00023136"/>
    </source>
</evidence>
<dbReference type="PANTHER" id="PTHR10805:SF0">
    <property type="entry name" value="COATOMER SUBUNIT EPSILON"/>
    <property type="match status" value="1"/>
</dbReference>
<keyword evidence="6 13" id="KW-0813">Transport</keyword>
<evidence type="ECO:0000256" key="9">
    <source>
        <dbReference type="ARBA" id="ARBA00022927"/>
    </source>
</evidence>
<dbReference type="InterPro" id="IPR006822">
    <property type="entry name" value="Coatomer_esu"/>
</dbReference>
<dbReference type="Gene3D" id="1.25.40.10">
    <property type="entry name" value="Tetratricopeptide repeat domain"/>
    <property type="match status" value="1"/>
</dbReference>
<evidence type="ECO:0000256" key="8">
    <source>
        <dbReference type="ARBA" id="ARBA00022892"/>
    </source>
</evidence>
<keyword evidence="9 13" id="KW-0653">Protein transport</keyword>
<evidence type="ECO:0000256" key="5">
    <source>
        <dbReference type="ARBA" id="ARBA00015828"/>
    </source>
</evidence>
<organism evidence="14 15">
    <name type="scientific">Panagrellus redivivus</name>
    <name type="common">Microworm</name>
    <dbReference type="NCBI Taxonomy" id="6233"/>
    <lineage>
        <taxon>Eukaryota</taxon>
        <taxon>Metazoa</taxon>
        <taxon>Ecdysozoa</taxon>
        <taxon>Nematoda</taxon>
        <taxon>Chromadorea</taxon>
        <taxon>Rhabditida</taxon>
        <taxon>Tylenchina</taxon>
        <taxon>Panagrolaimomorpha</taxon>
        <taxon>Panagrolaimoidea</taxon>
        <taxon>Panagrolaimidae</taxon>
        <taxon>Panagrellus</taxon>
    </lineage>
</organism>
<dbReference type="PANTHER" id="PTHR10805">
    <property type="entry name" value="COATOMER SUBUNIT EPSILON"/>
    <property type="match status" value="1"/>
</dbReference>
<dbReference type="AlphaFoldDB" id="A0A7E4V379"/>
<proteinExistence type="inferred from homology"/>
<dbReference type="Proteomes" id="UP000492821">
    <property type="component" value="Unassembled WGS sequence"/>
</dbReference>
<evidence type="ECO:0000256" key="10">
    <source>
        <dbReference type="ARBA" id="ARBA00023034"/>
    </source>
</evidence>
<dbReference type="GO" id="GO:0030126">
    <property type="term" value="C:COPI vesicle coat"/>
    <property type="evidence" value="ECO:0007669"/>
    <property type="project" value="TreeGrafter"/>
</dbReference>
<comment type="similarity">
    <text evidence="3 13">Belongs to the COPE family.</text>
</comment>
<dbReference type="PIRSF" id="PIRSF016478">
    <property type="entry name" value="Coatomer_esu"/>
    <property type="match status" value="1"/>
</dbReference>